<feature type="region of interest" description="Disordered" evidence="2">
    <location>
        <begin position="280"/>
        <end position="304"/>
    </location>
</feature>
<proteinExistence type="predicted"/>
<evidence type="ECO:0000256" key="2">
    <source>
        <dbReference type="SAM" id="MobiDB-lite"/>
    </source>
</evidence>
<keyword evidence="4" id="KW-1185">Reference proteome</keyword>
<evidence type="ECO:0000313" key="3">
    <source>
        <dbReference type="EMBL" id="MDO1447522.1"/>
    </source>
</evidence>
<comment type="caution">
    <text evidence="3">The sequence shown here is derived from an EMBL/GenBank/DDBJ whole genome shotgun (WGS) entry which is preliminary data.</text>
</comment>
<evidence type="ECO:0000313" key="4">
    <source>
        <dbReference type="Proteomes" id="UP001168528"/>
    </source>
</evidence>
<protein>
    <recommendedName>
        <fullName evidence="5">Chemotaxis protein</fullName>
    </recommendedName>
</protein>
<dbReference type="RefSeq" id="WP_302038326.1">
    <property type="nucleotide sequence ID" value="NZ_JAUKPO010000007.1"/>
</dbReference>
<reference evidence="3" key="1">
    <citation type="submission" date="2023-07" db="EMBL/GenBank/DDBJ databases">
        <title>The genome sequence of Rhodocytophaga aerolata KACC 12507.</title>
        <authorList>
            <person name="Zhang X."/>
        </authorList>
    </citation>
    <scope>NUCLEOTIDE SEQUENCE</scope>
    <source>
        <strain evidence="3">KACC 12507</strain>
    </source>
</reference>
<feature type="coiled-coil region" evidence="1">
    <location>
        <begin position="107"/>
        <end position="170"/>
    </location>
</feature>
<organism evidence="3 4">
    <name type="scientific">Rhodocytophaga aerolata</name>
    <dbReference type="NCBI Taxonomy" id="455078"/>
    <lineage>
        <taxon>Bacteria</taxon>
        <taxon>Pseudomonadati</taxon>
        <taxon>Bacteroidota</taxon>
        <taxon>Cytophagia</taxon>
        <taxon>Cytophagales</taxon>
        <taxon>Rhodocytophagaceae</taxon>
        <taxon>Rhodocytophaga</taxon>
    </lineage>
</organism>
<dbReference type="Proteomes" id="UP001168528">
    <property type="component" value="Unassembled WGS sequence"/>
</dbReference>
<evidence type="ECO:0000256" key="1">
    <source>
        <dbReference type="SAM" id="Coils"/>
    </source>
</evidence>
<evidence type="ECO:0008006" key="5">
    <source>
        <dbReference type="Google" id="ProtNLM"/>
    </source>
</evidence>
<gene>
    <name evidence="3" type="ORF">Q0590_14735</name>
</gene>
<accession>A0ABT8R9T0</accession>
<keyword evidence="1" id="KW-0175">Coiled coil</keyword>
<feature type="compositionally biased region" description="Polar residues" evidence="2">
    <location>
        <begin position="282"/>
        <end position="295"/>
    </location>
</feature>
<dbReference type="EMBL" id="JAUKPO010000007">
    <property type="protein sequence ID" value="MDO1447522.1"/>
    <property type="molecule type" value="Genomic_DNA"/>
</dbReference>
<sequence length="304" mass="34373">MAENNTHIHLQFSHSVYSVAELIHVFQLCNTRIQALYENSSENFKSLSIATRNYYKQVHAIHELLGEAATDINSVQMLPIKEAKESLLHMSNIITVIQFDDIVRQKLEHIQQTINEIIEELLLIQQNACVTHEKEIKYVSILSEITKLHAAQLEQTNQDYQNAFAGIKANLKGVQVNSNYIDEKVTLLAQQEVAETKAKLANASALTKQLIRQITHLLTEITSCNAFSSEVEAINTQLQKIFTGKVSGIKTDTHKEVLAQLQNLYTMESERAIHRKVLEAEASSSENQVTENNQDSSDDNLELF</sequence>
<name>A0ABT8R9T0_9BACT</name>